<protein>
    <recommendedName>
        <fullName evidence="3">glucose-6-phosphate dehydrogenase (NADP(+))</fullName>
        <ecNumber evidence="3">1.1.1.49</ecNumber>
    </recommendedName>
</protein>
<evidence type="ECO:0000256" key="2">
    <source>
        <dbReference type="ARBA" id="ARBA00009975"/>
    </source>
</evidence>
<dbReference type="Pfam" id="PF02781">
    <property type="entry name" value="G6PD_C"/>
    <property type="match status" value="1"/>
</dbReference>
<comment type="pathway">
    <text evidence="1">Carbohydrate degradation; pentose phosphate pathway; D-ribulose 5-phosphate from D-glucose 6-phosphate (oxidative stage): step 1/3.</text>
</comment>
<dbReference type="InterPro" id="IPR036291">
    <property type="entry name" value="NAD(P)-bd_dom_sf"/>
</dbReference>
<comment type="similarity">
    <text evidence="2">Belongs to the glucose-6-phosphate dehydrogenase family.</text>
</comment>
<evidence type="ECO:0000313" key="11">
    <source>
        <dbReference type="EMBL" id="CAE0704843.1"/>
    </source>
</evidence>
<feature type="domain" description="Glucose-6-phosphate dehydrogenase NAD-binding" evidence="9">
    <location>
        <begin position="56"/>
        <end position="152"/>
    </location>
</feature>
<feature type="domain" description="Glucose-6-phosphate dehydrogenase NAD-binding" evidence="9">
    <location>
        <begin position="198"/>
        <end position="278"/>
    </location>
</feature>
<gene>
    <name evidence="11" type="ORF">PCAL00307_LOCUS20291</name>
    <name evidence="12" type="ORF">PECAL_3P19250</name>
</gene>
<dbReference type="PIRSF" id="PIRSF000110">
    <property type="entry name" value="G6PD"/>
    <property type="match status" value="1"/>
</dbReference>
<feature type="domain" description="Glucose-6-phosphate dehydrogenase C-terminal" evidence="10">
    <location>
        <begin position="280"/>
        <end position="547"/>
    </location>
</feature>
<dbReference type="GO" id="GO:0006006">
    <property type="term" value="P:glucose metabolic process"/>
    <property type="evidence" value="ECO:0007669"/>
    <property type="project" value="UniProtKB-KW"/>
</dbReference>
<keyword evidence="5" id="KW-0521">NADP</keyword>
<feature type="compositionally biased region" description="Pro residues" evidence="8">
    <location>
        <begin position="1"/>
        <end position="11"/>
    </location>
</feature>
<dbReference type="PANTHER" id="PTHR23429:SF0">
    <property type="entry name" value="GLUCOSE-6-PHOSPHATE 1-DEHYDROGENASE"/>
    <property type="match status" value="1"/>
</dbReference>
<evidence type="ECO:0000256" key="3">
    <source>
        <dbReference type="ARBA" id="ARBA00013019"/>
    </source>
</evidence>
<dbReference type="HAMAP" id="MF_00966">
    <property type="entry name" value="G6PD"/>
    <property type="match status" value="1"/>
</dbReference>
<dbReference type="PRINTS" id="PR00079">
    <property type="entry name" value="G6PDHDRGNASE"/>
</dbReference>
<dbReference type="Pfam" id="PF00479">
    <property type="entry name" value="G6PD_N"/>
    <property type="match status" value="2"/>
</dbReference>
<feature type="region of interest" description="Disordered" evidence="8">
    <location>
        <begin position="1"/>
        <end position="22"/>
    </location>
</feature>
<dbReference type="SUPFAM" id="SSF51735">
    <property type="entry name" value="NAD(P)-binding Rossmann-fold domains"/>
    <property type="match status" value="1"/>
</dbReference>
<reference evidence="12" key="2">
    <citation type="submission" date="2021-11" db="EMBL/GenBank/DDBJ databases">
        <authorList>
            <consortium name="Genoscope - CEA"/>
            <person name="William W."/>
        </authorList>
    </citation>
    <scope>NUCLEOTIDE SEQUENCE</scope>
</reference>
<evidence type="ECO:0000256" key="1">
    <source>
        <dbReference type="ARBA" id="ARBA00004937"/>
    </source>
</evidence>
<dbReference type="Proteomes" id="UP000789595">
    <property type="component" value="Unassembled WGS sequence"/>
</dbReference>
<organism evidence="11">
    <name type="scientific">Pelagomonas calceolata</name>
    <dbReference type="NCBI Taxonomy" id="35677"/>
    <lineage>
        <taxon>Eukaryota</taxon>
        <taxon>Sar</taxon>
        <taxon>Stramenopiles</taxon>
        <taxon>Ochrophyta</taxon>
        <taxon>Pelagophyceae</taxon>
        <taxon>Pelagomonadales</taxon>
        <taxon>Pelagomonadaceae</taxon>
        <taxon>Pelagomonas</taxon>
    </lineage>
</organism>
<evidence type="ECO:0000259" key="10">
    <source>
        <dbReference type="Pfam" id="PF02781"/>
    </source>
</evidence>
<keyword evidence="6" id="KW-0560">Oxidoreductase</keyword>
<evidence type="ECO:0000256" key="8">
    <source>
        <dbReference type="SAM" id="MobiDB-lite"/>
    </source>
</evidence>
<evidence type="ECO:0000256" key="7">
    <source>
        <dbReference type="ARBA" id="ARBA00023277"/>
    </source>
</evidence>
<name>A0A7S4ED86_9STRA</name>
<dbReference type="InterPro" id="IPR022675">
    <property type="entry name" value="G6P_DH_C"/>
</dbReference>
<dbReference type="InterPro" id="IPR022674">
    <property type="entry name" value="G6P_DH_NAD-bd"/>
</dbReference>
<dbReference type="InterPro" id="IPR001282">
    <property type="entry name" value="G6P_DH"/>
</dbReference>
<evidence type="ECO:0000256" key="5">
    <source>
        <dbReference type="ARBA" id="ARBA00022857"/>
    </source>
</evidence>
<keyword evidence="4" id="KW-0313">Glucose metabolism</keyword>
<dbReference type="UniPathway" id="UPA00115"/>
<keyword evidence="7" id="KW-0119">Carbohydrate metabolism</keyword>
<dbReference type="OrthoDB" id="60984at2759"/>
<accession>A0A7S4ED86</accession>
<evidence type="ECO:0000313" key="13">
    <source>
        <dbReference type="Proteomes" id="UP000789595"/>
    </source>
</evidence>
<proteinExistence type="inferred from homology"/>
<sequence>MSTSSAPPPPEVTTEPTESDKEIARLRERVKELEARLAPPDTVTTLSNEPQFSSIVLFGADGNLATKKTFPTLFALWRKKLLPRDIVIVGYAREVMNTEEFRKNIVYKAIYSSAHAQRERRRFLQRVHYCSGQFDDAKHVRERLAPLLAKLEQKQILGDCASDDEPLQHRGSVQSRMVFASSDDSDEDVPVPVIPRQDRRRVRVYYMAVPPFLYSRICRSLAQGGLRSETGRDRFVLEKPFGKCAQSCASLCRELASLLREDEAYRIDHYLGKELVMNVLVLRFGNAIFEAVWSRRFVERVEICCLEEVDCKGRGGYFDAYGIIRDVTQNHLAQLLALVAMEQPLSLKADDVRREKVRALRACKVLDSRDVVRGQYDGYADDSSITNKKTTTETFAACKLFVDTPRWAGVPFILTAGKALQEKKVEVRIVFREAPCQVPELRGACRNELVVRVQPDERVYWRVANKVPGLEELQVEPRRMNLMYTHTEVKDMPDAYERLVLEVLRGDATNFVSVEELDASWAVFSPALLALEGTKPERYAYGSTGPSLERLYGSPKKDRVVSMGGSDR</sequence>
<dbReference type="SUPFAM" id="SSF55347">
    <property type="entry name" value="Glyceraldehyde-3-phosphate dehydrogenase-like, C-terminal domain"/>
    <property type="match status" value="1"/>
</dbReference>
<dbReference type="GO" id="GO:0009051">
    <property type="term" value="P:pentose-phosphate shunt, oxidative branch"/>
    <property type="evidence" value="ECO:0007669"/>
    <property type="project" value="TreeGrafter"/>
</dbReference>
<dbReference type="EMBL" id="HBIW01023549">
    <property type="protein sequence ID" value="CAE0704843.1"/>
    <property type="molecule type" value="Transcribed_RNA"/>
</dbReference>
<dbReference type="EMBL" id="CAKKNE010000003">
    <property type="protein sequence ID" value="CAH0371953.1"/>
    <property type="molecule type" value="Genomic_DNA"/>
</dbReference>
<dbReference type="InterPro" id="IPR019796">
    <property type="entry name" value="G6P_DH_AS"/>
</dbReference>
<dbReference type="GO" id="GO:0050661">
    <property type="term" value="F:NADP binding"/>
    <property type="evidence" value="ECO:0007669"/>
    <property type="project" value="InterPro"/>
</dbReference>
<dbReference type="PROSITE" id="PS00069">
    <property type="entry name" value="G6P_DEHYDROGENASE"/>
    <property type="match status" value="1"/>
</dbReference>
<dbReference type="GO" id="GO:0004345">
    <property type="term" value="F:glucose-6-phosphate dehydrogenase activity"/>
    <property type="evidence" value="ECO:0007669"/>
    <property type="project" value="UniProtKB-EC"/>
</dbReference>
<evidence type="ECO:0000256" key="4">
    <source>
        <dbReference type="ARBA" id="ARBA00022526"/>
    </source>
</evidence>
<evidence type="ECO:0000313" key="12">
    <source>
        <dbReference type="EMBL" id="CAH0371953.1"/>
    </source>
</evidence>
<evidence type="ECO:0000259" key="9">
    <source>
        <dbReference type="Pfam" id="PF00479"/>
    </source>
</evidence>
<dbReference type="PANTHER" id="PTHR23429">
    <property type="entry name" value="GLUCOSE-6-PHOSPHATE 1-DEHYDROGENASE G6PD"/>
    <property type="match status" value="1"/>
</dbReference>
<dbReference type="Gene3D" id="3.30.360.10">
    <property type="entry name" value="Dihydrodipicolinate Reductase, domain 2"/>
    <property type="match status" value="1"/>
</dbReference>
<dbReference type="EC" id="1.1.1.49" evidence="3"/>
<dbReference type="Gene3D" id="3.40.50.720">
    <property type="entry name" value="NAD(P)-binding Rossmann-like Domain"/>
    <property type="match status" value="1"/>
</dbReference>
<dbReference type="AlphaFoldDB" id="A0A7S4ED86"/>
<reference evidence="11" key="1">
    <citation type="submission" date="2021-01" db="EMBL/GenBank/DDBJ databases">
        <authorList>
            <person name="Corre E."/>
            <person name="Pelletier E."/>
            <person name="Niang G."/>
            <person name="Scheremetjew M."/>
            <person name="Finn R."/>
            <person name="Kale V."/>
            <person name="Holt S."/>
            <person name="Cochrane G."/>
            <person name="Meng A."/>
            <person name="Brown T."/>
            <person name="Cohen L."/>
        </authorList>
    </citation>
    <scope>NUCLEOTIDE SEQUENCE</scope>
    <source>
        <strain evidence="11">CCMP1756</strain>
    </source>
</reference>
<evidence type="ECO:0000256" key="6">
    <source>
        <dbReference type="ARBA" id="ARBA00023002"/>
    </source>
</evidence>
<keyword evidence="13" id="KW-1185">Reference proteome</keyword>